<name>K6YVG6_9ALTE</name>
<dbReference type="EMBL" id="BAEO01000055">
    <property type="protein sequence ID" value="GAC20708.1"/>
    <property type="molecule type" value="Genomic_DNA"/>
</dbReference>
<reference evidence="2 3" key="1">
    <citation type="journal article" date="2017" name="Antonie Van Leeuwenhoek">
        <title>Rhizobium rhizosphaerae sp. nov., a novel species isolated from rice rhizosphere.</title>
        <authorList>
            <person name="Zhao J.J."/>
            <person name="Zhang J."/>
            <person name="Zhang R.J."/>
            <person name="Zhang C.W."/>
            <person name="Yin H.Q."/>
            <person name="Zhang X.X."/>
        </authorList>
    </citation>
    <scope>NUCLEOTIDE SEQUENCE [LARGE SCALE GENOMIC DNA]</scope>
    <source>
        <strain evidence="2 3">BSs20135</strain>
    </source>
</reference>
<dbReference type="Pfam" id="PF18899">
    <property type="entry name" value="DUF5655"/>
    <property type="match status" value="1"/>
</dbReference>
<dbReference type="OrthoDB" id="9809825at2"/>
<protein>
    <recommendedName>
        <fullName evidence="1">DUF5655 domain-containing protein</fullName>
    </recommendedName>
</protein>
<dbReference type="InterPro" id="IPR025629">
    <property type="entry name" value="DUF4287"/>
</dbReference>
<feature type="domain" description="DUF5655" evidence="1">
    <location>
        <begin position="68"/>
        <end position="174"/>
    </location>
</feature>
<gene>
    <name evidence="2" type="ORF">GARC_3754</name>
</gene>
<comment type="caution">
    <text evidence="2">The sequence shown here is derived from an EMBL/GenBank/DDBJ whole genome shotgun (WGS) entry which is preliminary data.</text>
</comment>
<dbReference type="InterPro" id="IPR043714">
    <property type="entry name" value="DUF5655"/>
</dbReference>
<dbReference type="eggNOG" id="ENOG502Z9ZF">
    <property type="taxonomic scope" value="Bacteria"/>
</dbReference>
<organism evidence="2 3">
    <name type="scientific">Paraglaciecola arctica BSs20135</name>
    <dbReference type="NCBI Taxonomy" id="493475"/>
    <lineage>
        <taxon>Bacteria</taxon>
        <taxon>Pseudomonadati</taxon>
        <taxon>Pseudomonadota</taxon>
        <taxon>Gammaproteobacteria</taxon>
        <taxon>Alteromonadales</taxon>
        <taxon>Alteromonadaceae</taxon>
        <taxon>Paraglaciecola</taxon>
    </lineage>
</organism>
<dbReference type="AlphaFoldDB" id="K6YVG6"/>
<evidence type="ECO:0000313" key="2">
    <source>
        <dbReference type="EMBL" id="GAC20708.1"/>
    </source>
</evidence>
<dbReference type="RefSeq" id="WP_007622889.1">
    <property type="nucleotide sequence ID" value="NZ_BAEO01000055.1"/>
</dbReference>
<dbReference type="Proteomes" id="UP000006327">
    <property type="component" value="Unassembled WGS sequence"/>
</dbReference>
<evidence type="ECO:0000313" key="3">
    <source>
        <dbReference type="Proteomes" id="UP000006327"/>
    </source>
</evidence>
<proteinExistence type="predicted"/>
<dbReference type="STRING" id="493475.GARC_3754"/>
<accession>K6YVG6</accession>
<dbReference type="Pfam" id="PF14117">
    <property type="entry name" value="DUF4287"/>
    <property type="match status" value="1"/>
</dbReference>
<keyword evidence="3" id="KW-1185">Reference proteome</keyword>
<sequence>MEQNLKEKTGKTLDDWKILLSKQSFSKHGEYMIFLKKGHGITHGFANFITLKFREADAGSANPVDLIGNQYKGKETLTPIFDKLHAAITKLGTDIEVAPKKSAVSMRVKRQFALIQPSTKKRIDLGLKFNDKPHGERLETSGPFGTMCTHRVQLTDIEQIDDELLAWIKEAYEQAK</sequence>
<evidence type="ECO:0000259" key="1">
    <source>
        <dbReference type="Pfam" id="PF18899"/>
    </source>
</evidence>